<accession>A0A4P6EZH1</accession>
<keyword evidence="6" id="KW-1185">Reference proteome</keyword>
<keyword evidence="1" id="KW-0805">Transcription regulation</keyword>
<dbReference type="SMART" id="SM00342">
    <property type="entry name" value="HTH_ARAC"/>
    <property type="match status" value="1"/>
</dbReference>
<reference evidence="5 6" key="1">
    <citation type="submission" date="2019-01" db="EMBL/GenBank/DDBJ databases">
        <title>Genome sequencing of strain FW100M-2.</title>
        <authorList>
            <person name="Heo J."/>
            <person name="Kim S.-J."/>
            <person name="Kim J.-S."/>
            <person name="Hong S.-B."/>
            <person name="Kwon S.-W."/>
        </authorList>
    </citation>
    <scope>NUCLEOTIDE SEQUENCE [LARGE SCALE GENOMIC DNA]</scope>
    <source>
        <strain evidence="5 6">FW100M-2</strain>
    </source>
</reference>
<organism evidence="5 6">
    <name type="scientific">Paenibacillus protaetiae</name>
    <dbReference type="NCBI Taxonomy" id="2509456"/>
    <lineage>
        <taxon>Bacteria</taxon>
        <taxon>Bacillati</taxon>
        <taxon>Bacillota</taxon>
        <taxon>Bacilli</taxon>
        <taxon>Bacillales</taxon>
        <taxon>Paenibacillaceae</taxon>
        <taxon>Paenibacillus</taxon>
    </lineage>
</organism>
<dbReference type="OrthoDB" id="2713997at2"/>
<evidence type="ECO:0000313" key="5">
    <source>
        <dbReference type="EMBL" id="QAY68175.1"/>
    </source>
</evidence>
<dbReference type="InterPro" id="IPR014710">
    <property type="entry name" value="RmlC-like_jellyroll"/>
</dbReference>
<dbReference type="EMBL" id="CP035492">
    <property type="protein sequence ID" value="QAY68175.1"/>
    <property type="molecule type" value="Genomic_DNA"/>
</dbReference>
<keyword evidence="3" id="KW-0804">Transcription</keyword>
<dbReference type="KEGG" id="pprt:ET464_19155"/>
<dbReference type="Proteomes" id="UP000293568">
    <property type="component" value="Chromosome"/>
</dbReference>
<dbReference type="SUPFAM" id="SSF46689">
    <property type="entry name" value="Homeodomain-like"/>
    <property type="match status" value="2"/>
</dbReference>
<dbReference type="RefSeq" id="WP_129443695.1">
    <property type="nucleotide sequence ID" value="NZ_CP035492.1"/>
</dbReference>
<evidence type="ECO:0000256" key="3">
    <source>
        <dbReference type="ARBA" id="ARBA00023163"/>
    </source>
</evidence>
<evidence type="ECO:0000256" key="2">
    <source>
        <dbReference type="ARBA" id="ARBA00023125"/>
    </source>
</evidence>
<dbReference type="Gene3D" id="2.60.120.10">
    <property type="entry name" value="Jelly Rolls"/>
    <property type="match status" value="1"/>
</dbReference>
<evidence type="ECO:0000313" key="6">
    <source>
        <dbReference type="Proteomes" id="UP000293568"/>
    </source>
</evidence>
<keyword evidence="2" id="KW-0238">DNA-binding</keyword>
<dbReference type="Gene3D" id="1.10.10.60">
    <property type="entry name" value="Homeodomain-like"/>
    <property type="match status" value="2"/>
</dbReference>
<dbReference type="PANTHER" id="PTHR43280:SF2">
    <property type="entry name" value="HTH-TYPE TRANSCRIPTIONAL REGULATOR EXSA"/>
    <property type="match status" value="1"/>
</dbReference>
<dbReference type="InterPro" id="IPR009057">
    <property type="entry name" value="Homeodomain-like_sf"/>
</dbReference>
<dbReference type="InterPro" id="IPR003313">
    <property type="entry name" value="AraC-bd"/>
</dbReference>
<dbReference type="SUPFAM" id="SSF51215">
    <property type="entry name" value="Regulatory protein AraC"/>
    <property type="match status" value="1"/>
</dbReference>
<dbReference type="InterPro" id="IPR020449">
    <property type="entry name" value="Tscrpt_reg_AraC-type_HTH"/>
</dbReference>
<dbReference type="PROSITE" id="PS01124">
    <property type="entry name" value="HTH_ARAC_FAMILY_2"/>
    <property type="match status" value="1"/>
</dbReference>
<dbReference type="Pfam" id="PF02311">
    <property type="entry name" value="AraC_binding"/>
    <property type="match status" value="1"/>
</dbReference>
<dbReference type="InterPro" id="IPR018060">
    <property type="entry name" value="HTH_AraC"/>
</dbReference>
<dbReference type="PRINTS" id="PR00032">
    <property type="entry name" value="HTHARAC"/>
</dbReference>
<evidence type="ECO:0000259" key="4">
    <source>
        <dbReference type="PROSITE" id="PS01124"/>
    </source>
</evidence>
<gene>
    <name evidence="5" type="ORF">ET464_19155</name>
</gene>
<dbReference type="AlphaFoldDB" id="A0A4P6EZH1"/>
<dbReference type="GO" id="GO:0043565">
    <property type="term" value="F:sequence-specific DNA binding"/>
    <property type="evidence" value="ECO:0007669"/>
    <property type="project" value="InterPro"/>
</dbReference>
<protein>
    <submittedName>
        <fullName evidence="5">AraC family transcriptional regulator</fullName>
    </submittedName>
</protein>
<dbReference type="InterPro" id="IPR037923">
    <property type="entry name" value="HTH-like"/>
</dbReference>
<proteinExistence type="predicted"/>
<sequence>MIDFTYRNSRPIEPEFHSHTFYEVYYFHEGICNYLIGDKVYALAPGDLIVMYGMTLHCSKIDPSVPYVRSIIHFEPSFVKPYTELPNALNILLPFEQLRNYRIRLQGEQKERMEAMLEAMNGHKQRGGQISDNRLTLAFVDMLYFIYDQCMLPMKDKADAVSSKERAVQDIVTALESCYTDDLHLEQLEDKLHLTKSYLSKIFKEVTGVTIFQYVYRRRINEAKILFLLQPDLSVTEAGIRLGFKHLAHFSRMFKQQTGMSPEEFKKTGGYQFEASRTIALKKVQRQDNPDLEP</sequence>
<dbReference type="GO" id="GO:0003700">
    <property type="term" value="F:DNA-binding transcription factor activity"/>
    <property type="evidence" value="ECO:0007669"/>
    <property type="project" value="InterPro"/>
</dbReference>
<evidence type="ECO:0000256" key="1">
    <source>
        <dbReference type="ARBA" id="ARBA00023015"/>
    </source>
</evidence>
<dbReference type="Pfam" id="PF12833">
    <property type="entry name" value="HTH_18"/>
    <property type="match status" value="1"/>
</dbReference>
<name>A0A4P6EZH1_9BACL</name>
<dbReference type="PANTHER" id="PTHR43280">
    <property type="entry name" value="ARAC-FAMILY TRANSCRIPTIONAL REGULATOR"/>
    <property type="match status" value="1"/>
</dbReference>
<feature type="domain" description="HTH araC/xylS-type" evidence="4">
    <location>
        <begin position="169"/>
        <end position="268"/>
    </location>
</feature>